<dbReference type="EMBL" id="MLYV02000518">
    <property type="protein sequence ID" value="PSR87083.1"/>
    <property type="molecule type" value="Genomic_DNA"/>
</dbReference>
<dbReference type="PANTHER" id="PTHR43329">
    <property type="entry name" value="EPOXIDE HYDROLASE"/>
    <property type="match status" value="1"/>
</dbReference>
<dbReference type="InterPro" id="IPR029058">
    <property type="entry name" value="AB_hydrolase_fold"/>
</dbReference>
<evidence type="ECO:0000313" key="3">
    <source>
        <dbReference type="Proteomes" id="UP000186601"/>
    </source>
</evidence>
<dbReference type="SUPFAM" id="SSF53474">
    <property type="entry name" value="alpha/beta-Hydrolases"/>
    <property type="match status" value="1"/>
</dbReference>
<organism evidence="2 3">
    <name type="scientific">Hermanssonia centrifuga</name>
    <dbReference type="NCBI Taxonomy" id="98765"/>
    <lineage>
        <taxon>Eukaryota</taxon>
        <taxon>Fungi</taxon>
        <taxon>Dikarya</taxon>
        <taxon>Basidiomycota</taxon>
        <taxon>Agaricomycotina</taxon>
        <taxon>Agaricomycetes</taxon>
        <taxon>Polyporales</taxon>
        <taxon>Meruliaceae</taxon>
        <taxon>Hermanssonia</taxon>
    </lineage>
</organism>
<evidence type="ECO:0000313" key="2">
    <source>
        <dbReference type="EMBL" id="PSR87083.1"/>
    </source>
</evidence>
<dbReference type="OrthoDB" id="408373at2759"/>
<sequence length="249" mass="27974">MLGYGGTDRPTDPSLYLSSGISSDFVDILDMEKVGLAVAIGHDWGARAISALAQYHPERIAAYAFFVLPYIAPGFIPAVDFKETLAATKKLLGFELFGYWLFFSEEDANDIIQKHVSTFKAALLEDYTSPLASYITEDDKEVFRKTFAQNGFAAPTCWYKVMTTLQQPKEDEKLPKERTYPPSSAPIFFAGARKDAICLPENGYRTFAEEGFKDHKITTHEYDADHWLYLSHADEINADLGTWLKSIVP</sequence>
<dbReference type="AlphaFoldDB" id="A0A2R6P8K5"/>
<dbReference type="Proteomes" id="UP000186601">
    <property type="component" value="Unassembled WGS sequence"/>
</dbReference>
<feature type="domain" description="AB hydrolase-1" evidence="1">
    <location>
        <begin position="1"/>
        <end position="232"/>
    </location>
</feature>
<evidence type="ECO:0000259" key="1">
    <source>
        <dbReference type="Pfam" id="PF00561"/>
    </source>
</evidence>
<name>A0A2R6P8K5_9APHY</name>
<accession>A0A2R6P8K5</accession>
<reference evidence="2 3" key="1">
    <citation type="submission" date="2018-02" db="EMBL/GenBank/DDBJ databases">
        <title>Genome sequence of the basidiomycete white-rot fungus Phlebia centrifuga.</title>
        <authorList>
            <person name="Granchi Z."/>
            <person name="Peng M."/>
            <person name="de Vries R.P."/>
            <person name="Hilden K."/>
            <person name="Makela M.R."/>
            <person name="Grigoriev I."/>
            <person name="Riley R."/>
        </authorList>
    </citation>
    <scope>NUCLEOTIDE SEQUENCE [LARGE SCALE GENOMIC DNA]</scope>
    <source>
        <strain evidence="2 3">FBCC195</strain>
    </source>
</reference>
<dbReference type="Pfam" id="PF00561">
    <property type="entry name" value="Abhydrolase_1"/>
    <property type="match status" value="1"/>
</dbReference>
<dbReference type="Gene3D" id="3.40.50.1820">
    <property type="entry name" value="alpha/beta hydrolase"/>
    <property type="match status" value="1"/>
</dbReference>
<dbReference type="InterPro" id="IPR000073">
    <property type="entry name" value="AB_hydrolase_1"/>
</dbReference>
<dbReference type="STRING" id="98765.A0A2R6P8K5"/>
<proteinExistence type="predicted"/>
<gene>
    <name evidence="2" type="ORF">PHLCEN_2v5253</name>
</gene>
<keyword evidence="3" id="KW-1185">Reference proteome</keyword>
<comment type="caution">
    <text evidence="2">The sequence shown here is derived from an EMBL/GenBank/DDBJ whole genome shotgun (WGS) entry which is preliminary data.</text>
</comment>
<protein>
    <recommendedName>
        <fullName evidence="1">AB hydrolase-1 domain-containing protein</fullName>
    </recommendedName>
</protein>